<evidence type="ECO:0000313" key="8">
    <source>
        <dbReference type="EMBL" id="CAL0330212.1"/>
    </source>
</evidence>
<comment type="subcellular location">
    <subcellularLocation>
        <location evidence="1">Nucleus</location>
    </subcellularLocation>
</comment>
<feature type="compositionally biased region" description="Low complexity" evidence="6">
    <location>
        <begin position="121"/>
        <end position="155"/>
    </location>
</feature>
<keyword evidence="9" id="KW-1185">Reference proteome</keyword>
<dbReference type="InterPro" id="IPR003657">
    <property type="entry name" value="WRKY_dom"/>
</dbReference>
<dbReference type="FunFam" id="2.20.25.80:FF:000003">
    <property type="entry name" value="WRKY transcription factor 57"/>
    <property type="match status" value="1"/>
</dbReference>
<keyword evidence="3" id="KW-0238">DNA-binding</keyword>
<dbReference type="InterPro" id="IPR036576">
    <property type="entry name" value="WRKY_dom_sf"/>
</dbReference>
<feature type="region of interest" description="Disordered" evidence="6">
    <location>
        <begin position="1"/>
        <end position="20"/>
    </location>
</feature>
<dbReference type="EMBL" id="CAXHTB010000022">
    <property type="protein sequence ID" value="CAL0330212.1"/>
    <property type="molecule type" value="Genomic_DNA"/>
</dbReference>
<feature type="compositionally biased region" description="Basic and acidic residues" evidence="6">
    <location>
        <begin position="1"/>
        <end position="12"/>
    </location>
</feature>
<dbReference type="SUPFAM" id="SSF118290">
    <property type="entry name" value="WRKY DNA-binding domain"/>
    <property type="match status" value="1"/>
</dbReference>
<evidence type="ECO:0000256" key="5">
    <source>
        <dbReference type="ARBA" id="ARBA00023242"/>
    </source>
</evidence>
<feature type="compositionally biased region" description="Basic residues" evidence="6">
    <location>
        <begin position="186"/>
        <end position="196"/>
    </location>
</feature>
<evidence type="ECO:0000256" key="3">
    <source>
        <dbReference type="ARBA" id="ARBA00023125"/>
    </source>
</evidence>
<dbReference type="SMART" id="SM00774">
    <property type="entry name" value="WRKY"/>
    <property type="match status" value="1"/>
</dbReference>
<reference evidence="8 9" key="1">
    <citation type="submission" date="2024-03" db="EMBL/GenBank/DDBJ databases">
        <authorList>
            <person name="Martinez-Hernandez J."/>
        </authorList>
    </citation>
    <scope>NUCLEOTIDE SEQUENCE [LARGE SCALE GENOMIC DNA]</scope>
</reference>
<dbReference type="PANTHER" id="PTHR31221:SF358">
    <property type="entry name" value="WRKY TRANSCRIPTION FACTOR 71"/>
    <property type="match status" value="1"/>
</dbReference>
<dbReference type="Pfam" id="PF03106">
    <property type="entry name" value="WRKY"/>
    <property type="match status" value="1"/>
</dbReference>
<proteinExistence type="predicted"/>
<dbReference type="GO" id="GO:0003700">
    <property type="term" value="F:DNA-binding transcription factor activity"/>
    <property type="evidence" value="ECO:0007669"/>
    <property type="project" value="InterPro"/>
</dbReference>
<protein>
    <recommendedName>
        <fullName evidence="7">WRKY domain-containing protein</fullName>
    </recommendedName>
</protein>
<feature type="compositionally biased region" description="Basic and acidic residues" evidence="6">
    <location>
        <begin position="174"/>
        <end position="185"/>
    </location>
</feature>
<accession>A0AAV1Y895</accession>
<dbReference type="Gene3D" id="2.20.25.80">
    <property type="entry name" value="WRKY domain"/>
    <property type="match status" value="1"/>
</dbReference>
<dbReference type="InterPro" id="IPR044810">
    <property type="entry name" value="WRKY_plant"/>
</dbReference>
<evidence type="ECO:0000256" key="1">
    <source>
        <dbReference type="ARBA" id="ARBA00004123"/>
    </source>
</evidence>
<evidence type="ECO:0000313" key="9">
    <source>
        <dbReference type="Proteomes" id="UP001497480"/>
    </source>
</evidence>
<feature type="compositionally biased region" description="Acidic residues" evidence="6">
    <location>
        <begin position="163"/>
        <end position="173"/>
    </location>
</feature>
<comment type="caution">
    <text evidence="8">The sequence shown here is derived from an EMBL/GenBank/DDBJ whole genome shotgun (WGS) entry which is preliminary data.</text>
</comment>
<feature type="compositionally biased region" description="Basic and acidic residues" evidence="6">
    <location>
        <begin position="197"/>
        <end position="206"/>
    </location>
</feature>
<evidence type="ECO:0000259" key="7">
    <source>
        <dbReference type="PROSITE" id="PS50811"/>
    </source>
</evidence>
<feature type="region of interest" description="Disordered" evidence="6">
    <location>
        <begin position="103"/>
        <end position="206"/>
    </location>
</feature>
<dbReference type="AlphaFoldDB" id="A0AAV1Y895"/>
<dbReference type="GO" id="GO:0005634">
    <property type="term" value="C:nucleus"/>
    <property type="evidence" value="ECO:0007669"/>
    <property type="project" value="UniProtKB-SubCell"/>
</dbReference>
<feature type="domain" description="WRKY" evidence="7">
    <location>
        <begin position="209"/>
        <end position="274"/>
    </location>
</feature>
<keyword evidence="2" id="KW-0805">Transcription regulation</keyword>
<dbReference type="GO" id="GO:0043565">
    <property type="term" value="F:sequence-specific DNA binding"/>
    <property type="evidence" value="ECO:0007669"/>
    <property type="project" value="InterPro"/>
</dbReference>
<sequence>MNELKAMEENREPNPMANSVAAPTFSDEIPNMNMINNTFIFPFSPSTSIFDMIPPAPSSCDKKASSFSSSSFGGGFMDLLTVHDYNPFLFDCIPTTTTTQINDHQLHHPLPSPADGSEVLNIPASPNSTSISSSSNEAATATTTAATTTTNINENLSCKVGNDEQEEAEDEDGDGGRGDDIDKTKKQMKPKKKNQRKQREPRFAFKTKSEVDQLDDGYRWRKYGQKAVKNSPYPRSYYRCTTAGCGVKKRVERSSEDPTTVVTTYEGKHTHPCPATSRASFGFMQYGNGGALSSQHFLLPHNQQQFHQALSYESTPPLNLNSTSDYVNSSSFSSFFQDQENHQQHFVPSRTRTTLLRDNGLLQDIVPTQMMNAKKEDE</sequence>
<keyword evidence="5" id="KW-0539">Nucleus</keyword>
<dbReference type="Proteomes" id="UP001497480">
    <property type="component" value="Unassembled WGS sequence"/>
</dbReference>
<evidence type="ECO:0000256" key="4">
    <source>
        <dbReference type="ARBA" id="ARBA00023163"/>
    </source>
</evidence>
<keyword evidence="4" id="KW-0804">Transcription</keyword>
<dbReference type="PROSITE" id="PS50811">
    <property type="entry name" value="WRKY"/>
    <property type="match status" value="1"/>
</dbReference>
<organism evidence="8 9">
    <name type="scientific">Lupinus luteus</name>
    <name type="common">European yellow lupine</name>
    <dbReference type="NCBI Taxonomy" id="3873"/>
    <lineage>
        <taxon>Eukaryota</taxon>
        <taxon>Viridiplantae</taxon>
        <taxon>Streptophyta</taxon>
        <taxon>Embryophyta</taxon>
        <taxon>Tracheophyta</taxon>
        <taxon>Spermatophyta</taxon>
        <taxon>Magnoliopsida</taxon>
        <taxon>eudicotyledons</taxon>
        <taxon>Gunneridae</taxon>
        <taxon>Pentapetalae</taxon>
        <taxon>rosids</taxon>
        <taxon>fabids</taxon>
        <taxon>Fabales</taxon>
        <taxon>Fabaceae</taxon>
        <taxon>Papilionoideae</taxon>
        <taxon>50 kb inversion clade</taxon>
        <taxon>genistoids sensu lato</taxon>
        <taxon>core genistoids</taxon>
        <taxon>Genisteae</taxon>
        <taxon>Lupinus</taxon>
    </lineage>
</organism>
<evidence type="ECO:0000256" key="2">
    <source>
        <dbReference type="ARBA" id="ARBA00023015"/>
    </source>
</evidence>
<dbReference type="PANTHER" id="PTHR31221">
    <property type="entry name" value="WRKY TRANSCRIPTION FACTOR PROTEIN 1-RELATED"/>
    <property type="match status" value="1"/>
</dbReference>
<evidence type="ECO:0000256" key="6">
    <source>
        <dbReference type="SAM" id="MobiDB-lite"/>
    </source>
</evidence>
<gene>
    <name evidence="8" type="ORF">LLUT_LOCUS31272</name>
</gene>
<name>A0AAV1Y895_LUPLU</name>